<accession>A0ABS4WJ16</accession>
<dbReference type="Gene3D" id="3.30.450.20">
    <property type="entry name" value="PAS domain"/>
    <property type="match status" value="1"/>
</dbReference>
<evidence type="ECO:0008006" key="3">
    <source>
        <dbReference type="Google" id="ProtNLM"/>
    </source>
</evidence>
<comment type="caution">
    <text evidence="1">The sequence shown here is derived from an EMBL/GenBank/DDBJ whole genome shotgun (WGS) entry which is preliminary data.</text>
</comment>
<keyword evidence="2" id="KW-1185">Reference proteome</keyword>
<reference evidence="1 2" key="1">
    <citation type="submission" date="2021-03" db="EMBL/GenBank/DDBJ databases">
        <title>Sequencing the genomes of 1000 actinobacteria strains.</title>
        <authorList>
            <person name="Klenk H.-P."/>
        </authorList>
    </citation>
    <scope>NUCLEOTIDE SEQUENCE [LARGE SCALE GENOMIC DNA]</scope>
    <source>
        <strain evidence="1 2">DSM 15454</strain>
    </source>
</reference>
<dbReference type="EMBL" id="JAGIOE010000001">
    <property type="protein sequence ID" value="MBP2376202.1"/>
    <property type="molecule type" value="Genomic_DNA"/>
</dbReference>
<proteinExistence type="predicted"/>
<protein>
    <recommendedName>
        <fullName evidence="3">GntR family transcriptional regulator</fullName>
    </recommendedName>
</protein>
<evidence type="ECO:0000313" key="1">
    <source>
        <dbReference type="EMBL" id="MBP2376202.1"/>
    </source>
</evidence>
<gene>
    <name evidence="1" type="ORF">JOF46_004114</name>
</gene>
<evidence type="ECO:0000313" key="2">
    <source>
        <dbReference type="Proteomes" id="UP000766570"/>
    </source>
</evidence>
<sequence>MSPSQPAVVALGSIAKWFNDASADTYALASAVSDLFTLGPAPGVPVAKNELAGLKVLACAFLKDHPFAVGSGATFASAVVSEGQGLLEWWSPGPQGVEKLQFDLDPGGERFYDYERLPFFTSAERTGEETVWGPYVDYLGSDEYILTHAAPFYIHGEFAGVAGYDVTVRVLEDIFLPIMRSIPGDAALLNASNRVIIGNSGAYLVGERIKSAPDGSDIVPMDVPHLGFSMLVPS</sequence>
<dbReference type="CDD" id="cd12913">
    <property type="entry name" value="PDC1_MCP_like"/>
    <property type="match status" value="1"/>
</dbReference>
<name>A0ABS4WJ16_9MICC</name>
<organism evidence="1 2">
    <name type="scientific">Paeniglutamicibacter psychrophenolicus</name>
    <dbReference type="NCBI Taxonomy" id="257454"/>
    <lineage>
        <taxon>Bacteria</taxon>
        <taxon>Bacillati</taxon>
        <taxon>Actinomycetota</taxon>
        <taxon>Actinomycetes</taxon>
        <taxon>Micrococcales</taxon>
        <taxon>Micrococcaceae</taxon>
        <taxon>Paeniglutamicibacter</taxon>
    </lineage>
</organism>
<dbReference type="Pfam" id="PF22673">
    <property type="entry name" value="MCP-like_PDC_1"/>
    <property type="match status" value="1"/>
</dbReference>
<dbReference type="Proteomes" id="UP000766570">
    <property type="component" value="Unassembled WGS sequence"/>
</dbReference>
<dbReference type="RefSeq" id="WP_209910865.1">
    <property type="nucleotide sequence ID" value="NZ_BAAAMI010000029.1"/>
</dbReference>